<evidence type="ECO:0000313" key="3">
    <source>
        <dbReference type="Proteomes" id="UP000299102"/>
    </source>
</evidence>
<name>A0A4C1YSP5_EUMVA</name>
<sequence length="115" mass="13106">MASPTFRQAVEEVPLINHHRLEIFNITSVCESTQDHKSPRRIPNLRHHREIDFIVVSRRRWAGAYSMNYPIPFQEVDNAFVTPPGLRVSMGTGNHPLSSDSQDRLSLEPTWLGGS</sequence>
<evidence type="ECO:0000256" key="1">
    <source>
        <dbReference type="SAM" id="MobiDB-lite"/>
    </source>
</evidence>
<dbReference type="AlphaFoldDB" id="A0A4C1YSP5"/>
<dbReference type="EMBL" id="BGZK01001350">
    <property type="protein sequence ID" value="GBP77864.1"/>
    <property type="molecule type" value="Genomic_DNA"/>
</dbReference>
<organism evidence="2 3">
    <name type="scientific">Eumeta variegata</name>
    <name type="common">Bagworm moth</name>
    <name type="synonym">Eumeta japonica</name>
    <dbReference type="NCBI Taxonomy" id="151549"/>
    <lineage>
        <taxon>Eukaryota</taxon>
        <taxon>Metazoa</taxon>
        <taxon>Ecdysozoa</taxon>
        <taxon>Arthropoda</taxon>
        <taxon>Hexapoda</taxon>
        <taxon>Insecta</taxon>
        <taxon>Pterygota</taxon>
        <taxon>Neoptera</taxon>
        <taxon>Endopterygota</taxon>
        <taxon>Lepidoptera</taxon>
        <taxon>Glossata</taxon>
        <taxon>Ditrysia</taxon>
        <taxon>Tineoidea</taxon>
        <taxon>Psychidae</taxon>
        <taxon>Oiketicinae</taxon>
        <taxon>Eumeta</taxon>
    </lineage>
</organism>
<proteinExistence type="predicted"/>
<comment type="caution">
    <text evidence="2">The sequence shown here is derived from an EMBL/GenBank/DDBJ whole genome shotgun (WGS) entry which is preliminary data.</text>
</comment>
<evidence type="ECO:0000313" key="2">
    <source>
        <dbReference type="EMBL" id="GBP77864.1"/>
    </source>
</evidence>
<accession>A0A4C1YSP5</accession>
<feature type="compositionally biased region" description="Polar residues" evidence="1">
    <location>
        <begin position="91"/>
        <end position="100"/>
    </location>
</feature>
<protein>
    <submittedName>
        <fullName evidence="2">Uncharacterized protein</fullName>
    </submittedName>
</protein>
<keyword evidence="3" id="KW-1185">Reference proteome</keyword>
<gene>
    <name evidence="2" type="ORF">EVAR_64448_1</name>
</gene>
<reference evidence="2 3" key="1">
    <citation type="journal article" date="2019" name="Commun. Biol.">
        <title>The bagworm genome reveals a unique fibroin gene that provides high tensile strength.</title>
        <authorList>
            <person name="Kono N."/>
            <person name="Nakamura H."/>
            <person name="Ohtoshi R."/>
            <person name="Tomita M."/>
            <person name="Numata K."/>
            <person name="Arakawa K."/>
        </authorList>
    </citation>
    <scope>NUCLEOTIDE SEQUENCE [LARGE SCALE GENOMIC DNA]</scope>
</reference>
<feature type="region of interest" description="Disordered" evidence="1">
    <location>
        <begin position="87"/>
        <end position="115"/>
    </location>
</feature>
<dbReference type="Proteomes" id="UP000299102">
    <property type="component" value="Unassembled WGS sequence"/>
</dbReference>